<keyword evidence="2" id="KW-1185">Reference proteome</keyword>
<gene>
    <name evidence="1" type="ORF">H2LOC_010600</name>
</gene>
<dbReference type="RefSeq" id="WP_136496361.1">
    <property type="nucleotide sequence ID" value="NZ_CP046052.1"/>
</dbReference>
<proteinExistence type="predicted"/>
<protein>
    <submittedName>
        <fullName evidence="1">Uncharacterized protein</fullName>
    </submittedName>
</protein>
<evidence type="ECO:0000313" key="1">
    <source>
        <dbReference type="EMBL" id="QGM46105.1"/>
    </source>
</evidence>
<organism evidence="1 2">
    <name type="scientific">Methylocystis heyeri</name>
    <dbReference type="NCBI Taxonomy" id="391905"/>
    <lineage>
        <taxon>Bacteria</taxon>
        <taxon>Pseudomonadati</taxon>
        <taxon>Pseudomonadota</taxon>
        <taxon>Alphaproteobacteria</taxon>
        <taxon>Hyphomicrobiales</taxon>
        <taxon>Methylocystaceae</taxon>
        <taxon>Methylocystis</taxon>
    </lineage>
</organism>
<evidence type="ECO:0000313" key="2">
    <source>
        <dbReference type="Proteomes" id="UP000309061"/>
    </source>
</evidence>
<dbReference type="KEGG" id="mhey:H2LOC_010600"/>
<accession>A0A6B8KGK4</accession>
<reference evidence="1 2" key="1">
    <citation type="submission" date="2019-11" db="EMBL/GenBank/DDBJ databases">
        <title>The genome sequence of Methylocystis heyeri.</title>
        <authorList>
            <person name="Oshkin I.Y."/>
            <person name="Miroshnikov K."/>
            <person name="Dedysh S.N."/>
        </authorList>
    </citation>
    <scope>NUCLEOTIDE SEQUENCE [LARGE SCALE GENOMIC DNA]</scope>
    <source>
        <strain evidence="1 2">H2</strain>
    </source>
</reference>
<dbReference type="EMBL" id="CP046052">
    <property type="protein sequence ID" value="QGM46105.1"/>
    <property type="molecule type" value="Genomic_DNA"/>
</dbReference>
<sequence>MASDALKARVAAELQANIEMMDEAVYRLTALLSAETDVTGQSMLANAIATFQVVKENTLGLHDIAVNALEMVDRVTKNRSAH</sequence>
<dbReference type="Proteomes" id="UP000309061">
    <property type="component" value="Chromosome"/>
</dbReference>
<dbReference type="AlphaFoldDB" id="A0A6B8KGK4"/>
<name>A0A6B8KGK4_9HYPH</name>